<proteinExistence type="predicted"/>
<evidence type="ECO:0000256" key="1">
    <source>
        <dbReference type="SAM" id="Phobius"/>
    </source>
</evidence>
<keyword evidence="1" id="KW-1133">Transmembrane helix</keyword>
<gene>
    <name evidence="2" type="ORF">Q9295_10950</name>
</gene>
<dbReference type="RefSeq" id="WP_306680604.1">
    <property type="nucleotide sequence ID" value="NZ_JAVDBT010000009.1"/>
</dbReference>
<evidence type="ECO:0000313" key="3">
    <source>
        <dbReference type="Proteomes" id="UP001239680"/>
    </source>
</evidence>
<dbReference type="EMBL" id="JAVDBT010000009">
    <property type="protein sequence ID" value="MDQ2066894.1"/>
    <property type="molecule type" value="Genomic_DNA"/>
</dbReference>
<reference evidence="2 3" key="1">
    <citation type="submission" date="2023-08" db="EMBL/GenBank/DDBJ databases">
        <title>Characterization of two Paracoccaceae strains isolated from Phycosphere and proposal of Xinfangfangia lacusdiani sp. nov.</title>
        <authorList>
            <person name="Deng Y."/>
            <person name="Zhang Y.Q."/>
        </authorList>
    </citation>
    <scope>NUCLEOTIDE SEQUENCE [LARGE SCALE GENOMIC DNA]</scope>
    <source>
        <strain evidence="2 3">CPCC 101601</strain>
    </source>
</reference>
<comment type="caution">
    <text evidence="2">The sequence shown here is derived from an EMBL/GenBank/DDBJ whole genome shotgun (WGS) entry which is preliminary data.</text>
</comment>
<feature type="transmembrane region" description="Helical" evidence="1">
    <location>
        <begin position="54"/>
        <end position="75"/>
    </location>
</feature>
<name>A0ABU0VYR0_9RHOB</name>
<keyword evidence="1" id="KW-0812">Transmembrane</keyword>
<accession>A0ABU0VYR0</accession>
<keyword evidence="1" id="KW-0472">Membrane</keyword>
<feature type="transmembrane region" description="Helical" evidence="1">
    <location>
        <begin position="21"/>
        <end position="42"/>
    </location>
</feature>
<organism evidence="2 3">
    <name type="scientific">Pseudogemmobacter lacusdianii</name>
    <dbReference type="NCBI Taxonomy" id="3069608"/>
    <lineage>
        <taxon>Bacteria</taxon>
        <taxon>Pseudomonadati</taxon>
        <taxon>Pseudomonadota</taxon>
        <taxon>Alphaproteobacteria</taxon>
        <taxon>Rhodobacterales</taxon>
        <taxon>Paracoccaceae</taxon>
        <taxon>Pseudogemmobacter</taxon>
    </lineage>
</organism>
<protein>
    <submittedName>
        <fullName evidence="2">Uncharacterized protein</fullName>
    </submittedName>
</protein>
<dbReference type="Proteomes" id="UP001239680">
    <property type="component" value="Unassembled WGS sequence"/>
</dbReference>
<sequence length="119" mass="12662">MARVPSAGLQAQRAKAWRLGLGAFALGMVLAVITAAVSGAMSGGADRGGGFEALMAWASMGLIGFGAMGALVFGLMRPWHAAMFHAGIPGGALRQFALRRAWLRWWFWVDEEGLSRDAR</sequence>
<keyword evidence="3" id="KW-1185">Reference proteome</keyword>
<evidence type="ECO:0000313" key="2">
    <source>
        <dbReference type="EMBL" id="MDQ2066894.1"/>
    </source>
</evidence>